<evidence type="ECO:0000256" key="14">
    <source>
        <dbReference type="RuleBase" id="RU003848"/>
    </source>
</evidence>
<comment type="subunit">
    <text evidence="13">F-type ATPases have 2 components, F(1) - the catalytic core - and F(0) - the membrane proton channel. F(1) has five subunits: alpha(3), beta(3), gamma(1), delta(1), epsilon(1). F(0) has three main subunits: a(1), b(2) and c(10-14). The alpha and beta chains form an alternating ring which encloses part of the gamma chain. F(1) is attached to F(0) by a central stalk formed by the gamma and epsilon chains, while a peripheral stalk is formed by the delta and b chains.</text>
</comment>
<dbReference type="PANTHER" id="PTHR33445:SF1">
    <property type="entry name" value="ATP SYNTHASE SUBUNIT B"/>
    <property type="match status" value="1"/>
</dbReference>
<keyword evidence="16" id="KW-0732">Signal</keyword>
<dbReference type="Proteomes" id="UP000294614">
    <property type="component" value="Unassembled WGS sequence"/>
</dbReference>
<feature type="chain" id="PRO_5020268133" description="ATP synthase subunit b" evidence="16">
    <location>
        <begin position="20"/>
        <end position="190"/>
    </location>
</feature>
<dbReference type="GO" id="GO:0005886">
    <property type="term" value="C:plasma membrane"/>
    <property type="evidence" value="ECO:0007669"/>
    <property type="project" value="UniProtKB-SubCell"/>
</dbReference>
<dbReference type="HAMAP" id="MF_01398">
    <property type="entry name" value="ATP_synth_b_bprime"/>
    <property type="match status" value="1"/>
</dbReference>
<keyword evidence="3 13" id="KW-0138">CF(0)</keyword>
<keyword evidence="13" id="KW-1003">Cell membrane</keyword>
<name>A0A4R1KGP4_9BACT</name>
<evidence type="ECO:0000256" key="4">
    <source>
        <dbReference type="ARBA" id="ARBA00022692"/>
    </source>
</evidence>
<comment type="similarity">
    <text evidence="1 13 14">Belongs to the ATPase B chain family.</text>
</comment>
<evidence type="ECO:0000256" key="8">
    <source>
        <dbReference type="ARBA" id="ARBA00023136"/>
    </source>
</evidence>
<keyword evidence="5 13" id="KW-0375">Hydrogen ion transport</keyword>
<dbReference type="EMBL" id="SMGG01000003">
    <property type="protein sequence ID" value="TCK62519.1"/>
    <property type="molecule type" value="Genomic_DNA"/>
</dbReference>
<sequence>MKKVLTALSIGLMSFAAHASAEGGEHAPDMHALWKNFGYRAVVFVLLVVILVKVAKKPLLEFLDKRTADIEKAIKDAQDAAEKAKAELAEYEIKMKGFEKDLETMKENSLKAAEAEKAMILEDAAKQAEKLKSFAEHLIDSELKRAKVQLKKDAVMAAISAAEAKIGRELDADKQKKLLDEYVKKIEVAG</sequence>
<evidence type="ECO:0000256" key="9">
    <source>
        <dbReference type="ARBA" id="ARBA00023310"/>
    </source>
</evidence>
<dbReference type="OrthoDB" id="9811873at2"/>
<feature type="coiled-coil region" evidence="15">
    <location>
        <begin position="60"/>
        <end position="130"/>
    </location>
</feature>
<keyword evidence="18" id="KW-1185">Reference proteome</keyword>
<dbReference type="AlphaFoldDB" id="A0A4R1KGP4"/>
<dbReference type="InterPro" id="IPR002146">
    <property type="entry name" value="ATP_synth_b/b'su_bac/chlpt"/>
</dbReference>
<dbReference type="GO" id="GO:0045259">
    <property type="term" value="C:proton-transporting ATP synthase complex"/>
    <property type="evidence" value="ECO:0007669"/>
    <property type="project" value="UniProtKB-KW"/>
</dbReference>
<dbReference type="RefSeq" id="WP_132872635.1">
    <property type="nucleotide sequence ID" value="NZ_SMGG01000003.1"/>
</dbReference>
<keyword evidence="9 13" id="KW-0066">ATP synthesis</keyword>
<keyword evidence="6 13" id="KW-1133">Transmembrane helix</keyword>
<reference evidence="17 18" key="1">
    <citation type="submission" date="2019-03" db="EMBL/GenBank/DDBJ databases">
        <title>Genomic Encyclopedia of Type Strains, Phase IV (KMG-IV): sequencing the most valuable type-strain genomes for metagenomic binning, comparative biology and taxonomic classification.</title>
        <authorList>
            <person name="Goeker M."/>
        </authorList>
    </citation>
    <scope>NUCLEOTIDE SEQUENCE [LARGE SCALE GENOMIC DNA]</scope>
    <source>
        <strain evidence="17 18">DSM 24984</strain>
    </source>
</reference>
<dbReference type="Pfam" id="PF00430">
    <property type="entry name" value="ATP-synt_B"/>
    <property type="match status" value="1"/>
</dbReference>
<keyword evidence="4 13" id="KW-0812">Transmembrane</keyword>
<evidence type="ECO:0000256" key="5">
    <source>
        <dbReference type="ARBA" id="ARBA00022781"/>
    </source>
</evidence>
<feature type="transmembrane region" description="Helical" evidence="13">
    <location>
        <begin position="37"/>
        <end position="55"/>
    </location>
</feature>
<keyword evidence="15" id="KW-0175">Coiled coil</keyword>
<comment type="caution">
    <text evidence="17">The sequence shown here is derived from an EMBL/GenBank/DDBJ whole genome shotgun (WGS) entry which is preliminary data.</text>
</comment>
<organism evidence="17 18">
    <name type="scientific">Seleniivibrio woodruffii</name>
    <dbReference type="NCBI Taxonomy" id="1078050"/>
    <lineage>
        <taxon>Bacteria</taxon>
        <taxon>Pseudomonadati</taxon>
        <taxon>Deferribacterota</taxon>
        <taxon>Deferribacteres</taxon>
        <taxon>Deferribacterales</taxon>
        <taxon>Geovibrionaceae</taxon>
        <taxon>Seleniivibrio</taxon>
    </lineage>
</organism>
<evidence type="ECO:0000256" key="1">
    <source>
        <dbReference type="ARBA" id="ARBA00005513"/>
    </source>
</evidence>
<dbReference type="GO" id="GO:0046961">
    <property type="term" value="F:proton-transporting ATPase activity, rotational mechanism"/>
    <property type="evidence" value="ECO:0007669"/>
    <property type="project" value="TreeGrafter"/>
</dbReference>
<dbReference type="GO" id="GO:0046933">
    <property type="term" value="F:proton-transporting ATP synthase activity, rotational mechanism"/>
    <property type="evidence" value="ECO:0007669"/>
    <property type="project" value="UniProtKB-UniRule"/>
</dbReference>
<keyword evidence="2 13" id="KW-0813">Transport</keyword>
<protein>
    <recommendedName>
        <fullName evidence="13">ATP synthase subunit b</fullName>
    </recommendedName>
    <alternativeName>
        <fullName evidence="13">ATP synthase F(0) sector subunit b</fullName>
    </alternativeName>
    <alternativeName>
        <fullName evidence="13">ATPase subunit I</fullName>
    </alternativeName>
    <alternativeName>
        <fullName evidence="13">F-type ATPase subunit b</fullName>
        <shortName evidence="13">F-ATPase subunit b</shortName>
    </alternativeName>
</protein>
<keyword evidence="8 13" id="KW-0472">Membrane</keyword>
<comment type="subcellular location">
    <subcellularLocation>
        <location evidence="13">Cell membrane</location>
        <topology evidence="13">Single-pass membrane protein</topology>
    </subcellularLocation>
    <subcellularLocation>
        <location evidence="12">Endomembrane system</location>
        <topology evidence="12">Single-pass membrane protein</topology>
    </subcellularLocation>
</comment>
<dbReference type="GO" id="GO:0012505">
    <property type="term" value="C:endomembrane system"/>
    <property type="evidence" value="ECO:0007669"/>
    <property type="project" value="UniProtKB-SubCell"/>
</dbReference>
<evidence type="ECO:0000256" key="15">
    <source>
        <dbReference type="SAM" id="Coils"/>
    </source>
</evidence>
<evidence type="ECO:0000256" key="13">
    <source>
        <dbReference type="HAMAP-Rule" id="MF_01398"/>
    </source>
</evidence>
<evidence type="ECO:0000256" key="12">
    <source>
        <dbReference type="ARBA" id="ARBA00037847"/>
    </source>
</evidence>
<proteinExistence type="inferred from homology"/>
<evidence type="ECO:0000256" key="7">
    <source>
        <dbReference type="ARBA" id="ARBA00023065"/>
    </source>
</evidence>
<evidence type="ECO:0000313" key="17">
    <source>
        <dbReference type="EMBL" id="TCK62519.1"/>
    </source>
</evidence>
<dbReference type="CDD" id="cd06503">
    <property type="entry name" value="ATP-synt_Fo_b"/>
    <property type="match status" value="1"/>
</dbReference>
<evidence type="ECO:0000256" key="11">
    <source>
        <dbReference type="ARBA" id="ARBA00025614"/>
    </source>
</evidence>
<keyword evidence="7 13" id="KW-0406">Ion transport</keyword>
<comment type="function">
    <text evidence="10 13">F(1)F(0) ATP synthase produces ATP from ADP in the presence of a proton or sodium gradient. F-type ATPases consist of two structural domains, F(1) containing the extramembraneous catalytic core and F(0) containing the membrane proton channel, linked together by a central stalk and a peripheral stalk. During catalysis, ATP synthesis in the catalytic domain of F(1) is coupled via a rotary mechanism of the central stalk subunits to proton translocation.</text>
</comment>
<dbReference type="PANTHER" id="PTHR33445">
    <property type="entry name" value="ATP SYNTHASE SUBUNIT B', CHLOROPLASTIC"/>
    <property type="match status" value="1"/>
</dbReference>
<evidence type="ECO:0000256" key="6">
    <source>
        <dbReference type="ARBA" id="ARBA00022989"/>
    </source>
</evidence>
<evidence type="ECO:0000256" key="16">
    <source>
        <dbReference type="SAM" id="SignalP"/>
    </source>
</evidence>
<evidence type="ECO:0000256" key="2">
    <source>
        <dbReference type="ARBA" id="ARBA00022448"/>
    </source>
</evidence>
<gene>
    <name evidence="13" type="primary">atpF</name>
    <name evidence="17" type="ORF">C8D98_1048</name>
</gene>
<evidence type="ECO:0000313" key="18">
    <source>
        <dbReference type="Proteomes" id="UP000294614"/>
    </source>
</evidence>
<evidence type="ECO:0000256" key="3">
    <source>
        <dbReference type="ARBA" id="ARBA00022547"/>
    </source>
</evidence>
<comment type="function">
    <text evidence="11">Component of the F(0) channel, it forms part of the peripheral stalk, linking F(1) to F(0). The b'-subunit is a diverged and duplicated form of b found in plants and photosynthetic bacteria.</text>
</comment>
<accession>A0A4R1KGP4</accession>
<evidence type="ECO:0000256" key="10">
    <source>
        <dbReference type="ARBA" id="ARBA00025198"/>
    </source>
</evidence>
<feature type="signal peptide" evidence="16">
    <location>
        <begin position="1"/>
        <end position="19"/>
    </location>
</feature>
<dbReference type="InterPro" id="IPR050059">
    <property type="entry name" value="ATP_synthase_B_chain"/>
</dbReference>